<dbReference type="Proteomes" id="UP000017836">
    <property type="component" value="Unassembled WGS sequence"/>
</dbReference>
<evidence type="ECO:0000313" key="3">
    <source>
        <dbReference type="Proteomes" id="UP000017836"/>
    </source>
</evidence>
<evidence type="ECO:0000313" key="2">
    <source>
        <dbReference type="EMBL" id="ERN08175.1"/>
    </source>
</evidence>
<organism evidence="2 3">
    <name type="scientific">Amborella trichopoda</name>
    <dbReference type="NCBI Taxonomy" id="13333"/>
    <lineage>
        <taxon>Eukaryota</taxon>
        <taxon>Viridiplantae</taxon>
        <taxon>Streptophyta</taxon>
        <taxon>Embryophyta</taxon>
        <taxon>Tracheophyta</taxon>
        <taxon>Spermatophyta</taxon>
        <taxon>Magnoliopsida</taxon>
        <taxon>Amborellales</taxon>
        <taxon>Amborellaceae</taxon>
        <taxon>Amborella</taxon>
    </lineage>
</organism>
<accession>W1PM20</accession>
<protein>
    <submittedName>
        <fullName evidence="2">Uncharacterized protein</fullName>
    </submittedName>
</protein>
<feature type="region of interest" description="Disordered" evidence="1">
    <location>
        <begin position="1"/>
        <end position="24"/>
    </location>
</feature>
<dbReference type="HOGENOM" id="CLU_2200465_0_0_1"/>
<keyword evidence="3" id="KW-1185">Reference proteome</keyword>
<name>W1PM20_AMBTC</name>
<dbReference type="AlphaFoldDB" id="W1PM20"/>
<gene>
    <name evidence="2" type="ORF">AMTR_s00018p00152330</name>
</gene>
<proteinExistence type="predicted"/>
<dbReference type="Gramene" id="ERN08175">
    <property type="protein sequence ID" value="ERN08175"/>
    <property type="gene ID" value="AMTR_s00018p00152330"/>
</dbReference>
<sequence>METNSPCAHAAGEGKVPSPPQEVTRPVLDGYGIGPDELVAMSRDHNLPALQARGEFIITGFRPKTRSKDIDCLSLDWGEIQASKVRERKVIVFKRIQERYERTGLACV</sequence>
<reference evidence="3" key="1">
    <citation type="journal article" date="2013" name="Science">
        <title>The Amborella genome and the evolution of flowering plants.</title>
        <authorList>
            <consortium name="Amborella Genome Project"/>
        </authorList>
    </citation>
    <scope>NUCLEOTIDE SEQUENCE [LARGE SCALE GENOMIC DNA]</scope>
</reference>
<evidence type="ECO:0000256" key="1">
    <source>
        <dbReference type="SAM" id="MobiDB-lite"/>
    </source>
</evidence>
<dbReference type="EMBL" id="KI393569">
    <property type="protein sequence ID" value="ERN08175.1"/>
    <property type="molecule type" value="Genomic_DNA"/>
</dbReference>